<gene>
    <name evidence="1" type="ORF">CAP_1399</name>
</gene>
<dbReference type="AlphaFoldDB" id="A0A017STK5"/>
<protein>
    <recommendedName>
        <fullName evidence="3">Lipoprotein</fullName>
    </recommendedName>
</protein>
<accession>A0A017STK5</accession>
<comment type="caution">
    <text evidence="1">The sequence shown here is derived from an EMBL/GenBank/DDBJ whole genome shotgun (WGS) entry which is preliminary data.</text>
</comment>
<dbReference type="PROSITE" id="PS51257">
    <property type="entry name" value="PROKAR_LIPOPROTEIN"/>
    <property type="match status" value="1"/>
</dbReference>
<name>A0A017STK5_9BACT</name>
<keyword evidence="2" id="KW-1185">Reference proteome</keyword>
<dbReference type="Proteomes" id="UP000019678">
    <property type="component" value="Unassembled WGS sequence"/>
</dbReference>
<evidence type="ECO:0000313" key="2">
    <source>
        <dbReference type="Proteomes" id="UP000019678"/>
    </source>
</evidence>
<sequence>MHRGTAQKILLAAGVVATLLVACGGNVVVDHELSSGSGGAGGYTTVVGVGAGQPTTTSSVTSTGVGGNTGVPDTIRSACPELAAEMPVCIMVDYEGIVAVSPRTGEQCRLLSDLQGAITSSDASSIAVIGEQIHWCNFESLNRISLEGVVRSVPYLCQAVTTWEGKLLVRSYGQGTETLKVHGSLEDIEMGVPPEDIFYTDDDNSRWVASETTLYSAWHSTSEIRRVSFPSLEPQPSLALQGFDGWVMGMWPDEAEGVMLVNSYGRFLTFDLTSGAKVGEVVTSSGDGIHCWK</sequence>
<proteinExistence type="predicted"/>
<dbReference type="RefSeq" id="WP_044252370.1">
    <property type="nucleotide sequence ID" value="NZ_ASRX01000137.1"/>
</dbReference>
<evidence type="ECO:0008006" key="3">
    <source>
        <dbReference type="Google" id="ProtNLM"/>
    </source>
</evidence>
<organism evidence="1 2">
    <name type="scientific">Chondromyces apiculatus DSM 436</name>
    <dbReference type="NCBI Taxonomy" id="1192034"/>
    <lineage>
        <taxon>Bacteria</taxon>
        <taxon>Pseudomonadati</taxon>
        <taxon>Myxococcota</taxon>
        <taxon>Polyangia</taxon>
        <taxon>Polyangiales</taxon>
        <taxon>Polyangiaceae</taxon>
        <taxon>Chondromyces</taxon>
    </lineage>
</organism>
<reference evidence="1 2" key="1">
    <citation type="submission" date="2013-05" db="EMBL/GenBank/DDBJ databases">
        <title>Genome assembly of Chondromyces apiculatus DSM 436.</title>
        <authorList>
            <person name="Sharma G."/>
            <person name="Khatri I."/>
            <person name="Kaur C."/>
            <person name="Mayilraj S."/>
            <person name="Subramanian S."/>
        </authorList>
    </citation>
    <scope>NUCLEOTIDE SEQUENCE [LARGE SCALE GENOMIC DNA]</scope>
    <source>
        <strain evidence="1 2">DSM 436</strain>
    </source>
</reference>
<evidence type="ECO:0000313" key="1">
    <source>
        <dbReference type="EMBL" id="EYF00077.1"/>
    </source>
</evidence>
<dbReference type="EMBL" id="ASRX01000137">
    <property type="protein sequence ID" value="EYF00077.1"/>
    <property type="molecule type" value="Genomic_DNA"/>
</dbReference>